<dbReference type="Proteomes" id="UP000000488">
    <property type="component" value="Chromosome"/>
</dbReference>
<dbReference type="PROSITE" id="PS51257">
    <property type="entry name" value="PROKAR_LIPOPROTEIN"/>
    <property type="match status" value="1"/>
</dbReference>
<dbReference type="KEGG" id="mfu:LILAB_31430"/>
<feature type="chain" id="PRO_5003368413" description="Lipoprotein" evidence="1">
    <location>
        <begin position="19"/>
        <end position="110"/>
    </location>
</feature>
<dbReference type="STRING" id="483219.LILAB_31430"/>
<feature type="signal peptide" evidence="1">
    <location>
        <begin position="1"/>
        <end position="18"/>
    </location>
</feature>
<dbReference type="EMBL" id="CP002830">
    <property type="protein sequence ID" value="AEI68167.1"/>
    <property type="molecule type" value="Genomic_DNA"/>
</dbReference>
<reference evidence="2 3" key="1">
    <citation type="journal article" date="2011" name="J. Bacteriol.">
        <title>Genome sequence of the halotolerant marine bacterium Myxococcus fulvus HW-1.</title>
        <authorList>
            <person name="Li Z.F."/>
            <person name="Li X."/>
            <person name="Liu H."/>
            <person name="Liu X."/>
            <person name="Han K."/>
            <person name="Wu Z.H."/>
            <person name="Hu W."/>
            <person name="Li F.F."/>
            <person name="Li Y.Z."/>
        </authorList>
    </citation>
    <scope>NUCLEOTIDE SEQUENCE [LARGE SCALE GENOMIC DNA]</scope>
    <source>
        <strain evidence="3">ATCC BAA-855 / HW-1</strain>
    </source>
</reference>
<accession>F8C746</accession>
<dbReference type="HOGENOM" id="CLU_2195344_0_0_7"/>
<evidence type="ECO:0008006" key="4">
    <source>
        <dbReference type="Google" id="ProtNLM"/>
    </source>
</evidence>
<name>F8C746_MYXFH</name>
<organism evidence="2 3">
    <name type="scientific">Myxococcus fulvus (strain ATCC BAA-855 / HW-1)</name>
    <dbReference type="NCBI Taxonomy" id="483219"/>
    <lineage>
        <taxon>Bacteria</taxon>
        <taxon>Pseudomonadati</taxon>
        <taxon>Myxococcota</taxon>
        <taxon>Myxococcia</taxon>
        <taxon>Myxococcales</taxon>
        <taxon>Cystobacterineae</taxon>
        <taxon>Myxococcaceae</taxon>
        <taxon>Myxococcus</taxon>
    </lineage>
</organism>
<proteinExistence type="predicted"/>
<sequence>MRASLALSRMLLACAVLAGCAKNVDARVAGSDDAAIDALSLRLEELRTRDAGNDATCADRCALGRSTCELAEEQCALVERHPDRTDLPPRCAQAQEQCAGARNACARCGP</sequence>
<evidence type="ECO:0000313" key="3">
    <source>
        <dbReference type="Proteomes" id="UP000000488"/>
    </source>
</evidence>
<gene>
    <name evidence="2" type="ordered locus">LILAB_31430</name>
</gene>
<evidence type="ECO:0000256" key="1">
    <source>
        <dbReference type="SAM" id="SignalP"/>
    </source>
</evidence>
<evidence type="ECO:0000313" key="2">
    <source>
        <dbReference type="EMBL" id="AEI68167.1"/>
    </source>
</evidence>
<keyword evidence="1" id="KW-0732">Signal</keyword>
<protein>
    <recommendedName>
        <fullName evidence="4">Lipoprotein</fullName>
    </recommendedName>
</protein>
<dbReference type="AlphaFoldDB" id="F8C746"/>